<dbReference type="EMBL" id="JAQSKY010000004">
    <property type="protein sequence ID" value="MDS7898483.1"/>
    <property type="molecule type" value="Genomic_DNA"/>
</dbReference>
<evidence type="ECO:0000256" key="4">
    <source>
        <dbReference type="ARBA" id="ARBA00023263"/>
    </source>
</evidence>
<reference evidence="7" key="2">
    <citation type="submission" date="2023-01" db="EMBL/GenBank/DDBJ databases">
        <authorList>
            <person name="Du H."/>
            <person name="Wan W."/>
        </authorList>
    </citation>
    <scope>NUCLEOTIDE SEQUENCE</scope>
    <source>
        <strain evidence="7">HD1688</strain>
    </source>
</reference>
<organism evidence="7 8">
    <name type="scientific">Klebsiella michiganensis</name>
    <dbReference type="NCBI Taxonomy" id="1134687"/>
    <lineage>
        <taxon>Bacteria</taxon>
        <taxon>Pseudomonadati</taxon>
        <taxon>Pseudomonadota</taxon>
        <taxon>Gammaproteobacteria</taxon>
        <taxon>Enterobacterales</taxon>
        <taxon>Enterobacteriaceae</taxon>
        <taxon>Klebsiella/Raoultella group</taxon>
        <taxon>Klebsiella</taxon>
    </lineage>
</organism>
<comment type="caution">
    <text evidence="7">The sequence shown here is derived from an EMBL/GenBank/DDBJ whole genome shotgun (WGS) entry which is preliminary data.</text>
</comment>
<evidence type="ECO:0000256" key="2">
    <source>
        <dbReference type="ARBA" id="ARBA00006671"/>
    </source>
</evidence>
<dbReference type="NCBIfam" id="NF011820">
    <property type="entry name" value="PRK15292.1"/>
    <property type="match status" value="1"/>
</dbReference>
<evidence type="ECO:0000256" key="3">
    <source>
        <dbReference type="ARBA" id="ARBA00022729"/>
    </source>
</evidence>
<reference evidence="7" key="1">
    <citation type="journal article" date="2023" name="Front. Microbiol.">
        <title>Genomic characterization of carbapenem-resistant Klebsiella oxytoca complex in China: a multi-center study.</title>
        <authorList>
            <person name="Wan W."/>
            <person name="Yang X."/>
            <person name="Yu H."/>
            <person name="Wang M."/>
            <person name="Jia W."/>
            <person name="Huang B."/>
            <person name="Qu F."/>
            <person name="Shan B."/>
            <person name="Tang Y.W."/>
            <person name="Chen L."/>
            <person name="Du H."/>
        </authorList>
    </citation>
    <scope>NUCLEOTIDE SEQUENCE</scope>
    <source>
        <strain evidence="7">HD1688</strain>
    </source>
</reference>
<dbReference type="Pfam" id="PF00419">
    <property type="entry name" value="Fimbrial"/>
    <property type="match status" value="1"/>
</dbReference>
<dbReference type="InterPro" id="IPR036937">
    <property type="entry name" value="Adhesion_dom_fimbrial_sf"/>
</dbReference>
<dbReference type="AlphaFoldDB" id="A0AB35PSH8"/>
<sequence>MKRVFLLLLLWLFPVCSWACNYYINGGDITIANLPPRILLSADNYTAGTILYDSGKITGPQTSMNNCNGSIYAQFKWESTMVGSQTSDHIYTTSVPGIGIRIKVWLNVTGQMDGYSTQIKPDYSEHYIGDADYLLGQGSFFNYYNHSNYNPAYQLQLIATGGAIASGSALTLGNPTSTVSIKDGDGTMAASSLRVTGTTQIQLVPMGCNVDVTSLVFQMGNVSASEFNKATKVGSAQQNLTLTCEPGTNVTMKVSASPAQGDNPDNSVISLGWAPDAATGVGVQLNLNGKALPLNADLTLFSSSRTTVLNSGAEASYGVFSNPDNPGGASGTEILSFTTNYYKTGSDVKAGQANASGTLNFTYN</sequence>
<dbReference type="KEGG" id="kom:HR38_07125"/>
<comment type="subcellular location">
    <subcellularLocation>
        <location evidence="1">Fimbrium</location>
    </subcellularLocation>
</comment>
<keyword evidence="3 5" id="KW-0732">Signal</keyword>
<keyword evidence="4" id="KW-0281">Fimbrium</keyword>
<dbReference type="InterPro" id="IPR000259">
    <property type="entry name" value="Adhesion_dom_fimbrial"/>
</dbReference>
<accession>A0AB35PSH8</accession>
<feature type="signal peptide" evidence="5">
    <location>
        <begin position="1"/>
        <end position="19"/>
    </location>
</feature>
<dbReference type="SUPFAM" id="SSF49401">
    <property type="entry name" value="Bacterial adhesins"/>
    <property type="match status" value="1"/>
</dbReference>
<comment type="similarity">
    <text evidence="2">Belongs to the fimbrial protein family.</text>
</comment>
<evidence type="ECO:0000256" key="5">
    <source>
        <dbReference type="SAM" id="SignalP"/>
    </source>
</evidence>
<evidence type="ECO:0000313" key="8">
    <source>
        <dbReference type="Proteomes" id="UP001249822"/>
    </source>
</evidence>
<evidence type="ECO:0000313" key="7">
    <source>
        <dbReference type="EMBL" id="MDS7898483.1"/>
    </source>
</evidence>
<dbReference type="GO" id="GO:0043709">
    <property type="term" value="P:cell adhesion involved in single-species biofilm formation"/>
    <property type="evidence" value="ECO:0007669"/>
    <property type="project" value="TreeGrafter"/>
</dbReference>
<dbReference type="GO" id="GO:0009289">
    <property type="term" value="C:pilus"/>
    <property type="evidence" value="ECO:0007669"/>
    <property type="project" value="UniProtKB-SubCell"/>
</dbReference>
<dbReference type="PANTHER" id="PTHR33420:SF12">
    <property type="entry name" value="FIMBRIN-LIKE PROTEIN FIMI-RELATED"/>
    <property type="match status" value="1"/>
</dbReference>
<evidence type="ECO:0000256" key="1">
    <source>
        <dbReference type="ARBA" id="ARBA00004561"/>
    </source>
</evidence>
<dbReference type="Gene3D" id="2.60.40.3310">
    <property type="match status" value="1"/>
</dbReference>
<dbReference type="InterPro" id="IPR008966">
    <property type="entry name" value="Adhesion_dom_sf"/>
</dbReference>
<proteinExistence type="inferred from homology"/>
<evidence type="ECO:0000259" key="6">
    <source>
        <dbReference type="Pfam" id="PF00419"/>
    </source>
</evidence>
<gene>
    <name evidence="7" type="ORF">PTQ40_05725</name>
</gene>
<feature type="domain" description="Fimbrial-type adhesion" evidence="6">
    <location>
        <begin position="201"/>
        <end position="363"/>
    </location>
</feature>
<name>A0AB35PSH8_9ENTR</name>
<dbReference type="Proteomes" id="UP001249822">
    <property type="component" value="Unassembled WGS sequence"/>
</dbReference>
<dbReference type="InterPro" id="IPR050263">
    <property type="entry name" value="Bact_Fimbrial_Adh_Pro"/>
</dbReference>
<dbReference type="PANTHER" id="PTHR33420">
    <property type="entry name" value="FIMBRIAL SUBUNIT ELFA-RELATED"/>
    <property type="match status" value="1"/>
</dbReference>
<feature type="chain" id="PRO_5044233154" evidence="5">
    <location>
        <begin position="20"/>
        <end position="364"/>
    </location>
</feature>
<dbReference type="Gene3D" id="2.60.40.1090">
    <property type="entry name" value="Fimbrial-type adhesion domain"/>
    <property type="match status" value="1"/>
</dbReference>
<protein>
    <submittedName>
        <fullName evidence="7">Type 1 fimbrial protein</fullName>
    </submittedName>
</protein>
<dbReference type="RefSeq" id="WP_032695084.1">
    <property type="nucleotide sequence ID" value="NZ_CABGTM010000017.1"/>
</dbReference>